<evidence type="ECO:0000256" key="5">
    <source>
        <dbReference type="ARBA" id="ARBA00022692"/>
    </source>
</evidence>
<organism evidence="16 17">
    <name type="scientific">Marivivens donghaensis</name>
    <dbReference type="NCBI Taxonomy" id="1699413"/>
    <lineage>
        <taxon>Bacteria</taxon>
        <taxon>Pseudomonadati</taxon>
        <taxon>Pseudomonadota</taxon>
        <taxon>Alphaproteobacteria</taxon>
        <taxon>Rhodobacterales</taxon>
        <taxon>Paracoccaceae</taxon>
        <taxon>Marivivens group</taxon>
        <taxon>Marivivens</taxon>
    </lineage>
</organism>
<dbReference type="EMBL" id="JAATOP010000009">
    <property type="protein sequence ID" value="NIY73368.1"/>
    <property type="molecule type" value="Genomic_DNA"/>
</dbReference>
<keyword evidence="16" id="KW-0413">Isomerase</keyword>
<reference evidence="16 17" key="1">
    <citation type="submission" date="2020-03" db="EMBL/GenBank/DDBJ databases">
        <title>Bacterial isolates of synthetic phycosphere.</title>
        <authorList>
            <person name="Fu H."/>
            <person name="Moran M.A."/>
        </authorList>
    </citation>
    <scope>NUCLEOTIDE SEQUENCE [LARGE SCALE GENOMIC DNA]</scope>
    <source>
        <strain evidence="16 17">HF1</strain>
    </source>
</reference>
<feature type="transmembrane region" description="Helical" evidence="14">
    <location>
        <begin position="9"/>
        <end position="27"/>
    </location>
</feature>
<protein>
    <recommendedName>
        <fullName evidence="2">Parvulin-like PPIase</fullName>
    </recommendedName>
    <alternativeName>
        <fullName evidence="9">Peptidyl-prolyl cis-trans isomerase plp</fullName>
    </alternativeName>
    <alternativeName>
        <fullName evidence="12">Periplasmic chaperone PpiD</fullName>
    </alternativeName>
    <alternativeName>
        <fullName evidence="13">Periplasmic folding chaperone</fullName>
    </alternativeName>
    <alternativeName>
        <fullName evidence="10">Rotamase plp</fullName>
    </alternativeName>
</protein>
<dbReference type="GO" id="GO:0016853">
    <property type="term" value="F:isomerase activity"/>
    <property type="evidence" value="ECO:0007669"/>
    <property type="project" value="UniProtKB-KW"/>
</dbReference>
<dbReference type="SUPFAM" id="SSF54534">
    <property type="entry name" value="FKBP-like"/>
    <property type="match status" value="1"/>
</dbReference>
<dbReference type="InterPro" id="IPR027304">
    <property type="entry name" value="Trigger_fact/SurA_dom_sf"/>
</dbReference>
<comment type="subcellular location">
    <subcellularLocation>
        <location evidence="1">Cell inner membrane</location>
        <topology evidence="1">Single-pass type II membrane protein</topology>
        <orientation evidence="1">Periplasmic side</orientation>
    </subcellularLocation>
</comment>
<feature type="domain" description="PpiC" evidence="15">
    <location>
        <begin position="245"/>
        <end position="363"/>
    </location>
</feature>
<keyword evidence="6 14" id="KW-1133">Transmembrane helix</keyword>
<comment type="similarity">
    <text evidence="11">Belongs to the PpiD chaperone family.</text>
</comment>
<evidence type="ECO:0000256" key="4">
    <source>
        <dbReference type="ARBA" id="ARBA00022519"/>
    </source>
</evidence>
<keyword evidence="8" id="KW-0143">Chaperone</keyword>
<evidence type="ECO:0000256" key="14">
    <source>
        <dbReference type="SAM" id="Phobius"/>
    </source>
</evidence>
<evidence type="ECO:0000259" key="15">
    <source>
        <dbReference type="Pfam" id="PF13145"/>
    </source>
</evidence>
<evidence type="ECO:0000256" key="11">
    <source>
        <dbReference type="ARBA" id="ARBA00038408"/>
    </source>
</evidence>
<proteinExistence type="inferred from homology"/>
<dbReference type="InterPro" id="IPR052029">
    <property type="entry name" value="PpiD_chaperone"/>
</dbReference>
<evidence type="ECO:0000256" key="8">
    <source>
        <dbReference type="ARBA" id="ARBA00023186"/>
    </source>
</evidence>
<evidence type="ECO:0000256" key="12">
    <source>
        <dbReference type="ARBA" id="ARBA00040743"/>
    </source>
</evidence>
<dbReference type="Proteomes" id="UP000709466">
    <property type="component" value="Unassembled WGS sequence"/>
</dbReference>
<evidence type="ECO:0000256" key="13">
    <source>
        <dbReference type="ARBA" id="ARBA00042775"/>
    </source>
</evidence>
<keyword evidence="5 14" id="KW-0812">Transmembrane</keyword>
<dbReference type="PANTHER" id="PTHR47529">
    <property type="entry name" value="PEPTIDYL-PROLYL CIS-TRANS ISOMERASE D"/>
    <property type="match status" value="1"/>
</dbReference>
<comment type="caution">
    <text evidence="16">The sequence shown here is derived from an EMBL/GenBank/DDBJ whole genome shotgun (WGS) entry which is preliminary data.</text>
</comment>
<name>A0ABX0VZY2_9RHOB</name>
<dbReference type="Pfam" id="PF13145">
    <property type="entry name" value="Rotamase_2"/>
    <property type="match status" value="1"/>
</dbReference>
<evidence type="ECO:0000313" key="16">
    <source>
        <dbReference type="EMBL" id="NIY73368.1"/>
    </source>
</evidence>
<evidence type="ECO:0000256" key="7">
    <source>
        <dbReference type="ARBA" id="ARBA00023136"/>
    </source>
</evidence>
<sequence length="614" mass="66552">MATKKKSSIGVYIVLGVVVVSLLGFGSTNLSLSNNTLASVGDKEITTQEFGLELDQARQSLSAQYQTPISMAQMQASGIPQDVLSGMLNRRIMENAAADLGISAGDDAVRESVQANPMFQSRLTGQFDRDTYRNVVSQMGTREGRYEDKVRDEVAGTLLQLGLVTGIEPATNFAEVRADYLATRRDITWAALDDSILTEPVAAPTDEELAAYHEAHAADFTRPETKVITVASLLPSDIAESLDFDDETLRALYEQRFDVYNTEERRLVERLPFSDQAAAEEAKAAIDAGETTFDAIVTERGLTLDDIDMGDVSQRDLSNAGDAVFAAETGEVVGPIDTLVGPALFRMNAVLAADTVPFEDAREELRNEQALTQARRQIAEQAELITDELAGGVALQDLPDTTDITVSTVEWTAEDTDGMAAYPEFREAAANGEIGDYPEVIALEDGGLFAMEITEVREPEVIPLDEARSDVEAAWMADATRNAIVEKGRELTGELANGASFEELGLSPQQDDNVTRRTFIDRTPQGFVQEVFATNIGEAFAVPYADGAVIARVDEEKAPEQGNADTEALMTTEAERAANGMAEDIFLITLRELEAKTEVDINDAAVSAVLTQFQ</sequence>
<dbReference type="InterPro" id="IPR046357">
    <property type="entry name" value="PPIase_dom_sf"/>
</dbReference>
<keyword evidence="4" id="KW-0997">Cell inner membrane</keyword>
<evidence type="ECO:0000256" key="1">
    <source>
        <dbReference type="ARBA" id="ARBA00004382"/>
    </source>
</evidence>
<dbReference type="PANTHER" id="PTHR47529:SF1">
    <property type="entry name" value="PERIPLASMIC CHAPERONE PPID"/>
    <property type="match status" value="1"/>
</dbReference>
<evidence type="ECO:0000313" key="17">
    <source>
        <dbReference type="Proteomes" id="UP000709466"/>
    </source>
</evidence>
<dbReference type="SUPFAM" id="SSF109998">
    <property type="entry name" value="Triger factor/SurA peptide-binding domain-like"/>
    <property type="match status" value="1"/>
</dbReference>
<dbReference type="Pfam" id="PF13624">
    <property type="entry name" value="SurA_N_3"/>
    <property type="match status" value="1"/>
</dbReference>
<keyword evidence="7 14" id="KW-0472">Membrane</keyword>
<dbReference type="Gene3D" id="1.10.4030.10">
    <property type="entry name" value="Porin chaperone SurA, peptide-binding domain"/>
    <property type="match status" value="1"/>
</dbReference>
<evidence type="ECO:0000256" key="6">
    <source>
        <dbReference type="ARBA" id="ARBA00022989"/>
    </source>
</evidence>
<dbReference type="Gene3D" id="3.10.50.40">
    <property type="match status" value="1"/>
</dbReference>
<evidence type="ECO:0000256" key="2">
    <source>
        <dbReference type="ARBA" id="ARBA00018370"/>
    </source>
</evidence>
<evidence type="ECO:0000256" key="3">
    <source>
        <dbReference type="ARBA" id="ARBA00022475"/>
    </source>
</evidence>
<keyword evidence="3" id="KW-1003">Cell membrane</keyword>
<keyword evidence="17" id="KW-1185">Reference proteome</keyword>
<evidence type="ECO:0000256" key="9">
    <source>
        <dbReference type="ARBA" id="ARBA00030642"/>
    </source>
</evidence>
<accession>A0ABX0VZY2</accession>
<dbReference type="InterPro" id="IPR000297">
    <property type="entry name" value="PPIase_PpiC"/>
</dbReference>
<gene>
    <name evidence="16" type="ORF">HCZ30_13115</name>
</gene>
<evidence type="ECO:0000256" key="10">
    <source>
        <dbReference type="ARBA" id="ARBA00031484"/>
    </source>
</evidence>
<dbReference type="RefSeq" id="WP_167638756.1">
    <property type="nucleotide sequence ID" value="NZ_JAATOP010000009.1"/>
</dbReference>